<evidence type="ECO:0000313" key="2">
    <source>
        <dbReference type="EMBL" id="KAG2266301.1"/>
    </source>
</evidence>
<dbReference type="OrthoDB" id="1125932at2759"/>
<comment type="caution">
    <text evidence="2">The sequence shown here is derived from an EMBL/GenBank/DDBJ whole genome shotgun (WGS) entry which is preliminary data.</text>
</comment>
<dbReference type="Proteomes" id="UP000886595">
    <property type="component" value="Unassembled WGS sequence"/>
</dbReference>
<dbReference type="AlphaFoldDB" id="A0A8X7U7X5"/>
<organism evidence="2 3">
    <name type="scientific">Brassica carinata</name>
    <name type="common">Ethiopian mustard</name>
    <name type="synonym">Abyssinian cabbage</name>
    <dbReference type="NCBI Taxonomy" id="52824"/>
    <lineage>
        <taxon>Eukaryota</taxon>
        <taxon>Viridiplantae</taxon>
        <taxon>Streptophyta</taxon>
        <taxon>Embryophyta</taxon>
        <taxon>Tracheophyta</taxon>
        <taxon>Spermatophyta</taxon>
        <taxon>Magnoliopsida</taxon>
        <taxon>eudicotyledons</taxon>
        <taxon>Gunneridae</taxon>
        <taxon>Pentapetalae</taxon>
        <taxon>rosids</taxon>
        <taxon>malvids</taxon>
        <taxon>Brassicales</taxon>
        <taxon>Brassicaceae</taxon>
        <taxon>Brassiceae</taxon>
        <taxon>Brassica</taxon>
    </lineage>
</organism>
<reference evidence="2 3" key="1">
    <citation type="submission" date="2020-02" db="EMBL/GenBank/DDBJ databases">
        <authorList>
            <person name="Ma Q."/>
            <person name="Huang Y."/>
            <person name="Song X."/>
            <person name="Pei D."/>
        </authorList>
    </citation>
    <scope>NUCLEOTIDE SEQUENCE [LARGE SCALE GENOMIC DNA]</scope>
    <source>
        <strain evidence="2">Sxm20200214</strain>
        <tissue evidence="2">Leaf</tissue>
    </source>
</reference>
<sequence length="68" mass="7626">MYTRKRASKRTTARSPSSEDVHDGDILVPKAEFILHSVDPAEGEAYWIARCGLIIPPLEASFPIMNRI</sequence>
<feature type="compositionally biased region" description="Basic residues" evidence="1">
    <location>
        <begin position="1"/>
        <end position="12"/>
    </location>
</feature>
<proteinExistence type="predicted"/>
<gene>
    <name evidence="2" type="ORF">Bca52824_073380</name>
</gene>
<dbReference type="EMBL" id="JAAMPC010000014">
    <property type="protein sequence ID" value="KAG2266301.1"/>
    <property type="molecule type" value="Genomic_DNA"/>
</dbReference>
<name>A0A8X7U7X5_BRACI</name>
<evidence type="ECO:0000313" key="3">
    <source>
        <dbReference type="Proteomes" id="UP000886595"/>
    </source>
</evidence>
<keyword evidence="3" id="KW-1185">Reference proteome</keyword>
<evidence type="ECO:0000256" key="1">
    <source>
        <dbReference type="SAM" id="MobiDB-lite"/>
    </source>
</evidence>
<accession>A0A8X7U7X5</accession>
<protein>
    <submittedName>
        <fullName evidence="2">Uncharacterized protein</fullName>
    </submittedName>
</protein>
<feature type="region of interest" description="Disordered" evidence="1">
    <location>
        <begin position="1"/>
        <end position="23"/>
    </location>
</feature>